<dbReference type="SUPFAM" id="SSF51556">
    <property type="entry name" value="Metallo-dependent hydrolases"/>
    <property type="match status" value="1"/>
</dbReference>
<evidence type="ECO:0000256" key="3">
    <source>
        <dbReference type="ARBA" id="ARBA00022793"/>
    </source>
</evidence>
<dbReference type="GO" id="GO:0005829">
    <property type="term" value="C:cytosol"/>
    <property type="evidence" value="ECO:0007669"/>
    <property type="project" value="TreeGrafter"/>
</dbReference>
<dbReference type="GO" id="GO:0016787">
    <property type="term" value="F:hydrolase activity"/>
    <property type="evidence" value="ECO:0007669"/>
    <property type="project" value="UniProtKB-KW"/>
</dbReference>
<evidence type="ECO:0000256" key="6">
    <source>
        <dbReference type="ARBA" id="ARBA00036832"/>
    </source>
</evidence>
<organism evidence="10 11">
    <name type="scientific">Aureobasidium pullulans</name>
    <name type="common">Black yeast</name>
    <name type="synonym">Pullularia pullulans</name>
    <dbReference type="NCBI Taxonomy" id="5580"/>
    <lineage>
        <taxon>Eukaryota</taxon>
        <taxon>Fungi</taxon>
        <taxon>Dikarya</taxon>
        <taxon>Ascomycota</taxon>
        <taxon>Pezizomycotina</taxon>
        <taxon>Dothideomycetes</taxon>
        <taxon>Dothideomycetidae</taxon>
        <taxon>Dothideales</taxon>
        <taxon>Saccotheciaceae</taxon>
        <taxon>Aureobasidium</taxon>
    </lineage>
</organism>
<protein>
    <recommendedName>
        <fullName evidence="7">6-methylsalicylate decarboxylase</fullName>
        <ecNumber evidence="7">4.1.1.52</ecNumber>
    </recommendedName>
</protein>
<dbReference type="EC" id="4.1.1.52" evidence="7"/>
<evidence type="ECO:0000259" key="9">
    <source>
        <dbReference type="Pfam" id="PF04909"/>
    </source>
</evidence>
<dbReference type="AlphaFoldDB" id="A0A4S9LBC0"/>
<name>A0A4S9LBC0_AURPU</name>
<dbReference type="PANTHER" id="PTHR21240">
    <property type="entry name" value="2-AMINO-3-CARBOXYLMUCONATE-6-SEMIALDEHYDE DECARBOXYLASE"/>
    <property type="match status" value="1"/>
</dbReference>
<keyword evidence="5 8" id="KW-0456">Lyase</keyword>
<comment type="similarity">
    <text evidence="1">Belongs to the metallo-dependent hydrolases superfamily. ACMSD family.</text>
</comment>
<dbReference type="GO" id="GO:0047596">
    <property type="term" value="F:6-methylsalicylate decarboxylase activity"/>
    <property type="evidence" value="ECO:0007669"/>
    <property type="project" value="UniProtKB-EC"/>
</dbReference>
<gene>
    <name evidence="10" type="ORF">D6D01_04654</name>
</gene>
<dbReference type="PANTHER" id="PTHR21240:SF29">
    <property type="entry name" value="AMIDOHYDROLASE-RELATED DOMAIN-CONTAINING PROTEIN"/>
    <property type="match status" value="1"/>
</dbReference>
<evidence type="ECO:0000256" key="8">
    <source>
        <dbReference type="RuleBase" id="RU366045"/>
    </source>
</evidence>
<dbReference type="GO" id="GO:0046872">
    <property type="term" value="F:metal ion binding"/>
    <property type="evidence" value="ECO:0007669"/>
    <property type="project" value="UniProtKB-KW"/>
</dbReference>
<evidence type="ECO:0000313" key="11">
    <source>
        <dbReference type="Proteomes" id="UP000306584"/>
    </source>
</evidence>
<dbReference type="InterPro" id="IPR032465">
    <property type="entry name" value="ACMSD"/>
</dbReference>
<reference evidence="10 11" key="1">
    <citation type="submission" date="2018-10" db="EMBL/GenBank/DDBJ databases">
        <title>Fifty Aureobasidium pullulans genomes reveal a recombining polyextremotolerant generalist.</title>
        <authorList>
            <person name="Gostincar C."/>
            <person name="Turk M."/>
            <person name="Zajc J."/>
            <person name="Gunde-Cimerman N."/>
        </authorList>
    </citation>
    <scope>NUCLEOTIDE SEQUENCE [LARGE SCALE GENOMIC DNA]</scope>
    <source>
        <strain evidence="10 11">EXF-6604</strain>
    </source>
</reference>
<dbReference type="Gene3D" id="3.20.20.140">
    <property type="entry name" value="Metal-dependent hydrolases"/>
    <property type="match status" value="1"/>
</dbReference>
<keyword evidence="2" id="KW-0479">Metal-binding</keyword>
<sequence length="315" mass="35132">MGRKIDVHHHFVPDAYIAAYESDPSGWQLPRWSVNASLEHMDANGTDVTILSLTAPGTSILQGPAASDLARKINIEAAKIRDENPTRFGFFATLPPLAQDVEPVLKEIRYALDVLKADGVTLYTRYGTRNHYLGHATFKPVWTLLDERKSVVFIHPTHSVHTDLINPSLPQPVIDYPHETTRTAVDLLISNTVKEHPNVKIILSHAGGTLPFLATRAAHLTFDASLSSKDPEEFLEEARYFYFDLALSGNPWTVRFMLDFAKPGHVLYGSDFPYAPTKTIETHLKLLESADMSADVRHSIDRGSAEGLFPRLRLA</sequence>
<dbReference type="Proteomes" id="UP000306584">
    <property type="component" value="Unassembled WGS sequence"/>
</dbReference>
<accession>A0A4S9LBC0</accession>
<dbReference type="Pfam" id="PF04909">
    <property type="entry name" value="Amidohydro_2"/>
    <property type="match status" value="1"/>
</dbReference>
<keyword evidence="10" id="KW-0378">Hydrolase</keyword>
<dbReference type="InterPro" id="IPR006680">
    <property type="entry name" value="Amidohydro-rel"/>
</dbReference>
<dbReference type="EMBL" id="QZBD01000158">
    <property type="protein sequence ID" value="THY26004.1"/>
    <property type="molecule type" value="Genomic_DNA"/>
</dbReference>
<dbReference type="InterPro" id="IPR032466">
    <property type="entry name" value="Metal_Hydrolase"/>
</dbReference>
<dbReference type="GO" id="GO:0019748">
    <property type="term" value="P:secondary metabolic process"/>
    <property type="evidence" value="ECO:0007669"/>
    <property type="project" value="TreeGrafter"/>
</dbReference>
<feature type="domain" description="Amidohydrolase-related" evidence="9">
    <location>
        <begin position="5"/>
        <end position="310"/>
    </location>
</feature>
<proteinExistence type="inferred from homology"/>
<comment type="catalytic activity">
    <reaction evidence="6">
        <text>6-methylsalicylate + H(+) = 3-methylphenol + CO2</text>
        <dbReference type="Rhea" id="RHEA:23112"/>
        <dbReference type="ChEBI" id="CHEBI:15378"/>
        <dbReference type="ChEBI" id="CHEBI:16526"/>
        <dbReference type="ChEBI" id="CHEBI:17231"/>
        <dbReference type="ChEBI" id="CHEBI:36658"/>
        <dbReference type="EC" id="4.1.1.52"/>
    </reaction>
    <physiologicalReaction direction="left-to-right" evidence="6">
        <dbReference type="Rhea" id="RHEA:23113"/>
    </physiologicalReaction>
</comment>
<keyword evidence="4" id="KW-0862">Zinc</keyword>
<evidence type="ECO:0000256" key="1">
    <source>
        <dbReference type="ARBA" id="ARBA00005871"/>
    </source>
</evidence>
<evidence type="ECO:0000256" key="7">
    <source>
        <dbReference type="ARBA" id="ARBA00038889"/>
    </source>
</evidence>
<keyword evidence="3 8" id="KW-0210">Decarboxylase</keyword>
<evidence type="ECO:0000256" key="4">
    <source>
        <dbReference type="ARBA" id="ARBA00022833"/>
    </source>
</evidence>
<evidence type="ECO:0000313" key="10">
    <source>
        <dbReference type="EMBL" id="THY26004.1"/>
    </source>
</evidence>
<comment type="caution">
    <text evidence="10">The sequence shown here is derived from an EMBL/GenBank/DDBJ whole genome shotgun (WGS) entry which is preliminary data.</text>
</comment>
<evidence type="ECO:0000256" key="2">
    <source>
        <dbReference type="ARBA" id="ARBA00022723"/>
    </source>
</evidence>
<evidence type="ECO:0000256" key="5">
    <source>
        <dbReference type="ARBA" id="ARBA00023239"/>
    </source>
</evidence>